<accession>A0A4P9YTJ8</accession>
<evidence type="ECO:0000313" key="8">
    <source>
        <dbReference type="Proteomes" id="UP000278143"/>
    </source>
</evidence>
<keyword evidence="4" id="KW-0723">Serine/threonine-protein kinase</keyword>
<dbReference type="Proteomes" id="UP000278143">
    <property type="component" value="Unassembled WGS sequence"/>
</dbReference>
<dbReference type="PROSITE" id="PS50011">
    <property type="entry name" value="PROTEIN_KINASE_DOM"/>
    <property type="match status" value="1"/>
</dbReference>
<keyword evidence="5" id="KW-0812">Transmembrane</keyword>
<evidence type="ECO:0000256" key="4">
    <source>
        <dbReference type="RuleBase" id="RU000304"/>
    </source>
</evidence>
<evidence type="ECO:0000256" key="1">
    <source>
        <dbReference type="ARBA" id="ARBA00022741"/>
    </source>
</evidence>
<evidence type="ECO:0000259" key="6">
    <source>
        <dbReference type="PROSITE" id="PS50011"/>
    </source>
</evidence>
<evidence type="ECO:0000256" key="2">
    <source>
        <dbReference type="ARBA" id="ARBA00022840"/>
    </source>
</evidence>
<feature type="domain" description="Protein kinase" evidence="6">
    <location>
        <begin position="38"/>
        <end position="287"/>
    </location>
</feature>
<keyword evidence="1 3" id="KW-0547">Nucleotide-binding</keyword>
<dbReference type="PROSITE" id="PS00108">
    <property type="entry name" value="PROTEIN_KINASE_ST"/>
    <property type="match status" value="1"/>
</dbReference>
<dbReference type="InterPro" id="IPR000719">
    <property type="entry name" value="Prot_kinase_dom"/>
</dbReference>
<organism evidence="7 8">
    <name type="scientific">Syncephalis pseudoplumigaleata</name>
    <dbReference type="NCBI Taxonomy" id="1712513"/>
    <lineage>
        <taxon>Eukaryota</taxon>
        <taxon>Fungi</taxon>
        <taxon>Fungi incertae sedis</taxon>
        <taxon>Zoopagomycota</taxon>
        <taxon>Zoopagomycotina</taxon>
        <taxon>Zoopagomycetes</taxon>
        <taxon>Zoopagales</taxon>
        <taxon>Piptocephalidaceae</taxon>
        <taxon>Syncephalis</taxon>
    </lineage>
</organism>
<keyword evidence="7" id="KW-0808">Transferase</keyword>
<evidence type="ECO:0000256" key="5">
    <source>
        <dbReference type="SAM" id="Phobius"/>
    </source>
</evidence>
<feature type="binding site" evidence="3">
    <location>
        <position position="67"/>
    </location>
    <ligand>
        <name>ATP</name>
        <dbReference type="ChEBI" id="CHEBI:30616"/>
    </ligand>
</feature>
<dbReference type="EMBL" id="KZ992049">
    <property type="protein sequence ID" value="RKP22481.1"/>
    <property type="molecule type" value="Genomic_DNA"/>
</dbReference>
<evidence type="ECO:0000313" key="7">
    <source>
        <dbReference type="EMBL" id="RKP22481.1"/>
    </source>
</evidence>
<dbReference type="SUPFAM" id="SSF56112">
    <property type="entry name" value="Protein kinase-like (PK-like)"/>
    <property type="match status" value="1"/>
</dbReference>
<dbReference type="PANTHER" id="PTHR24346">
    <property type="entry name" value="MAP/MICROTUBULE AFFINITY-REGULATING KINASE"/>
    <property type="match status" value="1"/>
</dbReference>
<feature type="transmembrane region" description="Helical" evidence="5">
    <location>
        <begin position="229"/>
        <end position="248"/>
    </location>
</feature>
<dbReference type="OrthoDB" id="40902at2759"/>
<dbReference type="PANTHER" id="PTHR24346:SF75">
    <property type="entry name" value="AURORA KINASE"/>
    <property type="match status" value="1"/>
</dbReference>
<dbReference type="InterPro" id="IPR011009">
    <property type="entry name" value="Kinase-like_dom_sf"/>
</dbReference>
<comment type="similarity">
    <text evidence="4">Belongs to the protein kinase superfamily.</text>
</comment>
<dbReference type="GO" id="GO:0004674">
    <property type="term" value="F:protein serine/threonine kinase activity"/>
    <property type="evidence" value="ECO:0007669"/>
    <property type="project" value="UniProtKB-KW"/>
</dbReference>
<keyword evidence="5" id="KW-0472">Membrane</keyword>
<keyword evidence="8" id="KW-1185">Reference proteome</keyword>
<keyword evidence="2 3" id="KW-0067">ATP-binding</keyword>
<protein>
    <submittedName>
        <fullName evidence="7">Kinase-like domain-containing protein</fullName>
    </submittedName>
</protein>
<gene>
    <name evidence="7" type="ORF">SYNPS1DRAFT_31918</name>
</gene>
<evidence type="ECO:0000256" key="3">
    <source>
        <dbReference type="PROSITE-ProRule" id="PRU10141"/>
    </source>
</evidence>
<dbReference type="InterPro" id="IPR008271">
    <property type="entry name" value="Ser/Thr_kinase_AS"/>
</dbReference>
<dbReference type="InterPro" id="IPR017441">
    <property type="entry name" value="Protein_kinase_ATP_BS"/>
</dbReference>
<keyword evidence="5" id="KW-1133">Transmembrane helix</keyword>
<dbReference type="GO" id="GO:0035556">
    <property type="term" value="P:intracellular signal transduction"/>
    <property type="evidence" value="ECO:0007669"/>
    <property type="project" value="TreeGrafter"/>
</dbReference>
<proteinExistence type="inferred from homology"/>
<dbReference type="Pfam" id="PF00069">
    <property type="entry name" value="Pkinase"/>
    <property type="match status" value="1"/>
</dbReference>
<sequence>MAGSGKGKEPAALPAAAAVEPAATASTSPSSCRIVGSYALGPELGCGAFGSVYRGTSSKTGQMVAVKETVWNVRSMLEWRAMAMVSGHAHIVRAVEMVECAERVFYVLEFAHGGDLFSYAENKGFRLQEEEVRAITRQIISALLHINECGVAHLDLKLENVLFKDAGHSHVLLADFGAAEVLGESSAPITRPTGTISYMAPEVLACYNGMEDVIDETVRRGFDMLADNWSLGVLVHVLLHGCFPFVVLKRKESATAQRVRDQLVAILARRPLFANATQQSCCSKKVS</sequence>
<name>A0A4P9YTJ8_9FUNG</name>
<dbReference type="PROSITE" id="PS00107">
    <property type="entry name" value="PROTEIN_KINASE_ATP"/>
    <property type="match status" value="1"/>
</dbReference>
<dbReference type="SMART" id="SM00220">
    <property type="entry name" value="S_TKc"/>
    <property type="match status" value="1"/>
</dbReference>
<keyword evidence="7" id="KW-0418">Kinase</keyword>
<reference evidence="8" key="1">
    <citation type="journal article" date="2018" name="Nat. Microbiol.">
        <title>Leveraging single-cell genomics to expand the fungal tree of life.</title>
        <authorList>
            <person name="Ahrendt S.R."/>
            <person name="Quandt C.A."/>
            <person name="Ciobanu D."/>
            <person name="Clum A."/>
            <person name="Salamov A."/>
            <person name="Andreopoulos B."/>
            <person name="Cheng J.F."/>
            <person name="Woyke T."/>
            <person name="Pelin A."/>
            <person name="Henrissat B."/>
            <person name="Reynolds N.K."/>
            <person name="Benny G.L."/>
            <person name="Smith M.E."/>
            <person name="James T.Y."/>
            <person name="Grigoriev I.V."/>
        </authorList>
    </citation>
    <scope>NUCLEOTIDE SEQUENCE [LARGE SCALE GENOMIC DNA]</scope>
    <source>
        <strain evidence="8">Benny S71-1</strain>
    </source>
</reference>
<dbReference type="Gene3D" id="1.10.510.10">
    <property type="entry name" value="Transferase(Phosphotransferase) domain 1"/>
    <property type="match status" value="1"/>
</dbReference>
<dbReference type="GO" id="GO:0005524">
    <property type="term" value="F:ATP binding"/>
    <property type="evidence" value="ECO:0007669"/>
    <property type="project" value="UniProtKB-UniRule"/>
</dbReference>
<dbReference type="AlphaFoldDB" id="A0A4P9YTJ8"/>
<dbReference type="GO" id="GO:0005737">
    <property type="term" value="C:cytoplasm"/>
    <property type="evidence" value="ECO:0007669"/>
    <property type="project" value="TreeGrafter"/>
</dbReference>